<accession>A0AAD8VBH5</accession>
<dbReference type="GeneID" id="85440584"/>
<evidence type="ECO:0000313" key="3">
    <source>
        <dbReference type="Proteomes" id="UP001230504"/>
    </source>
</evidence>
<reference evidence="2" key="1">
    <citation type="submission" date="2021-06" db="EMBL/GenBank/DDBJ databases">
        <title>Comparative genomics, transcriptomics and evolutionary studies reveal genomic signatures of adaptation to plant cell wall in hemibiotrophic fungi.</title>
        <authorList>
            <consortium name="DOE Joint Genome Institute"/>
            <person name="Baroncelli R."/>
            <person name="Diaz J.F."/>
            <person name="Benocci T."/>
            <person name="Peng M."/>
            <person name="Battaglia E."/>
            <person name="Haridas S."/>
            <person name="Andreopoulos W."/>
            <person name="Labutti K."/>
            <person name="Pangilinan J."/>
            <person name="Floch G.L."/>
            <person name="Makela M.R."/>
            <person name="Henrissat B."/>
            <person name="Grigoriev I.V."/>
            <person name="Crouch J.A."/>
            <person name="De Vries R.P."/>
            <person name="Sukno S.A."/>
            <person name="Thon M.R."/>
        </authorList>
    </citation>
    <scope>NUCLEOTIDE SEQUENCE</scope>
    <source>
        <strain evidence="2">CBS 125086</strain>
    </source>
</reference>
<sequence length="173" mass="19121">MQDHDIGHGISVDSETSVFFPSPSPGRHGPRSSLKRFWTTRGVLCFGNLLVWGSIPPATSIGDREESGAPMVHAIAAIGRTEIIIFLGTEVWVVDIPSVVAIVLAKGKKRKKRKRKKSLVPFRSMSSLVASAKHGRRVRLSHFRHTSGPLWIDQVVLHSIDLSEFATRGVFVY</sequence>
<comment type="caution">
    <text evidence="2">The sequence shown here is derived from an EMBL/GenBank/DDBJ whole genome shotgun (WGS) entry which is preliminary data.</text>
</comment>
<evidence type="ECO:0000256" key="1">
    <source>
        <dbReference type="SAM" id="Phobius"/>
    </source>
</evidence>
<gene>
    <name evidence="2" type="ORF">LY79DRAFT_533154</name>
</gene>
<keyword evidence="1" id="KW-0812">Transmembrane</keyword>
<evidence type="ECO:0000313" key="2">
    <source>
        <dbReference type="EMBL" id="KAK1600289.1"/>
    </source>
</evidence>
<name>A0AAD8VBH5_9PEZI</name>
<protein>
    <submittedName>
        <fullName evidence="2">Uncharacterized protein</fullName>
    </submittedName>
</protein>
<keyword evidence="1" id="KW-1133">Transmembrane helix</keyword>
<keyword evidence="3" id="KW-1185">Reference proteome</keyword>
<feature type="transmembrane region" description="Helical" evidence="1">
    <location>
        <begin position="83"/>
        <end position="105"/>
    </location>
</feature>
<proteinExistence type="predicted"/>
<dbReference type="AlphaFoldDB" id="A0AAD8VBH5"/>
<dbReference type="EMBL" id="JAHLJV010000001">
    <property type="protein sequence ID" value="KAK1600289.1"/>
    <property type="molecule type" value="Genomic_DNA"/>
</dbReference>
<dbReference type="Proteomes" id="UP001230504">
    <property type="component" value="Unassembled WGS sequence"/>
</dbReference>
<dbReference type="RefSeq" id="XP_060420785.1">
    <property type="nucleotide sequence ID" value="XM_060556344.1"/>
</dbReference>
<keyword evidence="1" id="KW-0472">Membrane</keyword>
<organism evidence="2 3">
    <name type="scientific">Colletotrichum navitas</name>
    <dbReference type="NCBI Taxonomy" id="681940"/>
    <lineage>
        <taxon>Eukaryota</taxon>
        <taxon>Fungi</taxon>
        <taxon>Dikarya</taxon>
        <taxon>Ascomycota</taxon>
        <taxon>Pezizomycotina</taxon>
        <taxon>Sordariomycetes</taxon>
        <taxon>Hypocreomycetidae</taxon>
        <taxon>Glomerellales</taxon>
        <taxon>Glomerellaceae</taxon>
        <taxon>Colletotrichum</taxon>
        <taxon>Colletotrichum graminicola species complex</taxon>
    </lineage>
</organism>